<reference evidence="2" key="1">
    <citation type="journal article" date="2011" name="PLoS Genet.">
        <title>Genomic analysis of the necrotrophic fungal pathogens Sclerotinia sclerotiorum and Botrytis cinerea.</title>
        <authorList>
            <person name="Amselem J."/>
            <person name="Cuomo C.A."/>
            <person name="van Kan J.A."/>
            <person name="Viaud M."/>
            <person name="Benito E.P."/>
            <person name="Couloux A."/>
            <person name="Coutinho P.M."/>
            <person name="de Vries R.P."/>
            <person name="Dyer P.S."/>
            <person name="Fillinger S."/>
            <person name="Fournier E."/>
            <person name="Gout L."/>
            <person name="Hahn M."/>
            <person name="Kohn L."/>
            <person name="Lapalu N."/>
            <person name="Plummer K.M."/>
            <person name="Pradier J.M."/>
            <person name="Quevillon E."/>
            <person name="Sharon A."/>
            <person name="Simon A."/>
            <person name="ten Have A."/>
            <person name="Tudzynski B."/>
            <person name="Tudzynski P."/>
            <person name="Wincker P."/>
            <person name="Andrew M."/>
            <person name="Anthouard V."/>
            <person name="Beever R.E."/>
            <person name="Beffa R."/>
            <person name="Benoit I."/>
            <person name="Bouzid O."/>
            <person name="Brault B."/>
            <person name="Chen Z."/>
            <person name="Choquer M."/>
            <person name="Collemare J."/>
            <person name="Cotton P."/>
            <person name="Danchin E.G."/>
            <person name="Da Silva C."/>
            <person name="Gautier A."/>
            <person name="Giraud C."/>
            <person name="Giraud T."/>
            <person name="Gonzalez C."/>
            <person name="Grossetete S."/>
            <person name="Guldener U."/>
            <person name="Henrissat B."/>
            <person name="Howlett B.J."/>
            <person name="Kodira C."/>
            <person name="Kretschmer M."/>
            <person name="Lappartient A."/>
            <person name="Leroch M."/>
            <person name="Levis C."/>
            <person name="Mauceli E."/>
            <person name="Neuveglise C."/>
            <person name="Oeser B."/>
            <person name="Pearson M."/>
            <person name="Poulain J."/>
            <person name="Poussereau N."/>
            <person name="Quesneville H."/>
            <person name="Rascle C."/>
            <person name="Schumacher J."/>
            <person name="Segurens B."/>
            <person name="Sexton A."/>
            <person name="Silva E."/>
            <person name="Sirven C."/>
            <person name="Soanes D.M."/>
            <person name="Talbot N.J."/>
            <person name="Templeton M."/>
            <person name="Yandava C."/>
            <person name="Yarden O."/>
            <person name="Zeng Q."/>
            <person name="Rollins J.A."/>
            <person name="Lebrun M.H."/>
            <person name="Dickman M."/>
        </authorList>
    </citation>
    <scope>NUCLEOTIDE SEQUENCE [LARGE SCALE GENOMIC DNA]</scope>
    <source>
        <strain evidence="2">ATCC 18683 / 1980 / Ss-1</strain>
    </source>
</reference>
<dbReference type="RefSeq" id="XP_001596490.1">
    <property type="nucleotide sequence ID" value="XM_001596440.1"/>
</dbReference>
<dbReference type="GeneID" id="5492200"/>
<proteinExistence type="predicted"/>
<dbReference type="KEGG" id="ssl:SS1G_02710"/>
<dbReference type="EMBL" id="CH476623">
    <property type="protein sequence ID" value="EDN99852.1"/>
    <property type="molecule type" value="Genomic_DNA"/>
</dbReference>
<gene>
    <name evidence="1" type="ORF">SS1G_02710</name>
</gene>
<dbReference type="AlphaFoldDB" id="A7EBM4"/>
<evidence type="ECO:0000313" key="1">
    <source>
        <dbReference type="EMBL" id="EDN99852.1"/>
    </source>
</evidence>
<dbReference type="InParanoid" id="A7EBM4"/>
<dbReference type="HOGENOM" id="CLU_2307744_0_0_1"/>
<name>A7EBM4_SCLS1</name>
<keyword evidence="2" id="KW-1185">Reference proteome</keyword>
<organism evidence="1 2">
    <name type="scientific">Sclerotinia sclerotiorum (strain ATCC 18683 / 1980 / Ss-1)</name>
    <name type="common">White mold</name>
    <name type="synonym">Whetzelinia sclerotiorum</name>
    <dbReference type="NCBI Taxonomy" id="665079"/>
    <lineage>
        <taxon>Eukaryota</taxon>
        <taxon>Fungi</taxon>
        <taxon>Dikarya</taxon>
        <taxon>Ascomycota</taxon>
        <taxon>Pezizomycotina</taxon>
        <taxon>Leotiomycetes</taxon>
        <taxon>Helotiales</taxon>
        <taxon>Sclerotiniaceae</taxon>
        <taxon>Sclerotinia</taxon>
    </lineage>
</organism>
<dbReference type="Proteomes" id="UP000001312">
    <property type="component" value="Unassembled WGS sequence"/>
</dbReference>
<protein>
    <submittedName>
        <fullName evidence="1">Uncharacterized protein</fullName>
    </submittedName>
</protein>
<accession>A7EBM4</accession>
<evidence type="ECO:0000313" key="2">
    <source>
        <dbReference type="Proteomes" id="UP000001312"/>
    </source>
</evidence>
<sequence>MYRVPILKNLNGTLSAHVSPKGRRSYCSCRSIPFLLPTLLSVNADSIKKDYLTHDLTRAIQVLPIEIDSLAKFIPDDAVKAEISLPNLVQIWTMKFSCYE</sequence>